<protein>
    <submittedName>
        <fullName evidence="1">Uncharacterized protein</fullName>
    </submittedName>
</protein>
<dbReference type="AlphaFoldDB" id="V5WDT0"/>
<sequence>MHFGCILRVFQNMVLNMSVLIYSAGAYISHSPITGMDEI</sequence>
<evidence type="ECO:0000313" key="2">
    <source>
        <dbReference type="Proteomes" id="UP000018680"/>
    </source>
</evidence>
<evidence type="ECO:0000313" key="1">
    <source>
        <dbReference type="EMBL" id="AHC13775.1"/>
    </source>
</evidence>
<name>V5WDT0_9SPIO</name>
<gene>
    <name evidence="1" type="ORF">L21SP2_0339</name>
</gene>
<accession>V5WDT0</accession>
<keyword evidence="2" id="KW-1185">Reference proteome</keyword>
<proteinExistence type="predicted"/>
<reference evidence="1 2" key="1">
    <citation type="journal article" date="2015" name="Stand. Genomic Sci.">
        <title>Complete genome sequence and description of Salinispira pacifica gen. nov., sp. nov., a novel spirochaete isolated form a hypersaline microbial mat.</title>
        <authorList>
            <person name="Ben Hania W."/>
            <person name="Joseph M."/>
            <person name="Schumann P."/>
            <person name="Bunk B."/>
            <person name="Fiebig A."/>
            <person name="Sproer C."/>
            <person name="Klenk H.P."/>
            <person name="Fardeau M.L."/>
            <person name="Spring S."/>
        </authorList>
    </citation>
    <scope>NUCLEOTIDE SEQUENCE [LARGE SCALE GENOMIC DNA]</scope>
    <source>
        <strain evidence="1 2">L21-RPul-D2</strain>
    </source>
</reference>
<dbReference type="Proteomes" id="UP000018680">
    <property type="component" value="Chromosome"/>
</dbReference>
<dbReference type="EMBL" id="CP006939">
    <property type="protein sequence ID" value="AHC13775.1"/>
    <property type="molecule type" value="Genomic_DNA"/>
</dbReference>
<dbReference type="KEGG" id="slr:L21SP2_0339"/>
<dbReference type="HOGENOM" id="CLU_3316696_0_0_12"/>
<organism evidence="1 2">
    <name type="scientific">Salinispira pacifica</name>
    <dbReference type="NCBI Taxonomy" id="1307761"/>
    <lineage>
        <taxon>Bacteria</taxon>
        <taxon>Pseudomonadati</taxon>
        <taxon>Spirochaetota</taxon>
        <taxon>Spirochaetia</taxon>
        <taxon>Spirochaetales</taxon>
        <taxon>Spirochaetaceae</taxon>
        <taxon>Salinispira</taxon>
    </lineage>
</organism>
<dbReference type="STRING" id="1307761.L21SP2_0339"/>